<dbReference type="InterPro" id="IPR009003">
    <property type="entry name" value="Peptidase_S1_PA"/>
</dbReference>
<feature type="transmembrane region" description="Helical" evidence="4">
    <location>
        <begin position="9"/>
        <end position="32"/>
    </location>
</feature>
<feature type="domain" description="PDZ" evidence="5">
    <location>
        <begin position="275"/>
        <end position="339"/>
    </location>
</feature>
<dbReference type="EMBL" id="MHCP01000028">
    <property type="protein sequence ID" value="OGY23148.1"/>
    <property type="molecule type" value="Genomic_DNA"/>
</dbReference>
<dbReference type="SUPFAM" id="SSF50156">
    <property type="entry name" value="PDZ domain-like"/>
    <property type="match status" value="1"/>
</dbReference>
<dbReference type="InterPro" id="IPR043504">
    <property type="entry name" value="Peptidase_S1_PA_chymotrypsin"/>
</dbReference>
<dbReference type="Pfam" id="PF13180">
    <property type="entry name" value="PDZ_2"/>
    <property type="match status" value="1"/>
</dbReference>
<dbReference type="AlphaFoldDB" id="A0A1G1W664"/>
<protein>
    <recommendedName>
        <fullName evidence="5">PDZ domain-containing protein</fullName>
    </recommendedName>
</protein>
<keyword evidence="2" id="KW-0645">Protease</keyword>
<dbReference type="PRINTS" id="PR00834">
    <property type="entry name" value="PROTEASES2C"/>
</dbReference>
<evidence type="ECO:0000256" key="4">
    <source>
        <dbReference type="SAM" id="Phobius"/>
    </source>
</evidence>
<dbReference type="Gene3D" id="2.40.10.10">
    <property type="entry name" value="Trypsin-like serine proteases"/>
    <property type="match status" value="2"/>
</dbReference>
<dbReference type="STRING" id="1802593.A2172_02095"/>
<keyword evidence="4" id="KW-0812">Transmembrane</keyword>
<dbReference type="InterPro" id="IPR036034">
    <property type="entry name" value="PDZ_sf"/>
</dbReference>
<evidence type="ECO:0000259" key="5">
    <source>
        <dbReference type="PROSITE" id="PS50106"/>
    </source>
</evidence>
<keyword evidence="4" id="KW-0472">Membrane</keyword>
<reference evidence="6 7" key="1">
    <citation type="journal article" date="2016" name="Nat. Commun.">
        <title>Thousands of microbial genomes shed light on interconnected biogeochemical processes in an aquifer system.</title>
        <authorList>
            <person name="Anantharaman K."/>
            <person name="Brown C.T."/>
            <person name="Hug L.A."/>
            <person name="Sharon I."/>
            <person name="Castelle C.J."/>
            <person name="Probst A.J."/>
            <person name="Thomas B.C."/>
            <person name="Singh A."/>
            <person name="Wilkins M.J."/>
            <person name="Karaoz U."/>
            <person name="Brodie E.L."/>
            <person name="Williams K.H."/>
            <person name="Hubbard S.S."/>
            <person name="Banfield J.F."/>
        </authorList>
    </citation>
    <scope>NUCLEOTIDE SEQUENCE [LARGE SCALE GENOMIC DNA]</scope>
</reference>
<comment type="caution">
    <text evidence="6">The sequence shown here is derived from an EMBL/GenBank/DDBJ whole genome shotgun (WGS) entry which is preliminary data.</text>
</comment>
<dbReference type="PROSITE" id="PS50106">
    <property type="entry name" value="PDZ"/>
    <property type="match status" value="1"/>
</dbReference>
<sequence>MLKENKKKFIIAGLIILFVVTVFLAGFIGSLISATYPNWSAKLSFLPGFLKPKVAVSTNTETTIRTVEESAVISAVKKSSPAVVSIVAQGASLNPQTGSNQQGIGTGFIVRSNGVILTNSHVVSDGTINYKVVTKDEKTYDVKKIDQDPSIDFAILKIDASSLPTVDLGDSDSILVGQKVIAIGNALGMLQNTVTVGVVSGVGRGVTASDSLSVSQETLENVIQTDAALNPGNSGGPLLDLSAKVIGINFATTSGAENIGFVIPINRIKSVLEQYLSVGRIIRPYLGIRSQMINQAAAALYGVPQGAYIQDVISGSPADKAGLQDGDIITKFGGTSLKDNISLVGILGKFKVGQTVALEVWREGQTIKLKATLAEVPH</sequence>
<keyword evidence="4" id="KW-1133">Transmembrane helix</keyword>
<dbReference type="InterPro" id="IPR001940">
    <property type="entry name" value="Peptidase_S1C"/>
</dbReference>
<name>A0A1G1W664_9BACT</name>
<dbReference type="PANTHER" id="PTHR43343">
    <property type="entry name" value="PEPTIDASE S12"/>
    <property type="match status" value="1"/>
</dbReference>
<dbReference type="InterPro" id="IPR051201">
    <property type="entry name" value="Chloro_Bact_Ser_Proteases"/>
</dbReference>
<dbReference type="PANTHER" id="PTHR43343:SF3">
    <property type="entry name" value="PROTEASE DO-LIKE 8, CHLOROPLASTIC"/>
    <property type="match status" value="1"/>
</dbReference>
<dbReference type="SUPFAM" id="SSF50494">
    <property type="entry name" value="Trypsin-like serine proteases"/>
    <property type="match status" value="1"/>
</dbReference>
<dbReference type="GO" id="GO:0006508">
    <property type="term" value="P:proteolysis"/>
    <property type="evidence" value="ECO:0007669"/>
    <property type="project" value="UniProtKB-KW"/>
</dbReference>
<dbReference type="Proteomes" id="UP000176631">
    <property type="component" value="Unassembled WGS sequence"/>
</dbReference>
<dbReference type="GO" id="GO:0004252">
    <property type="term" value="F:serine-type endopeptidase activity"/>
    <property type="evidence" value="ECO:0007669"/>
    <property type="project" value="InterPro"/>
</dbReference>
<comment type="similarity">
    <text evidence="1">Belongs to the peptidase S1C family.</text>
</comment>
<evidence type="ECO:0000313" key="7">
    <source>
        <dbReference type="Proteomes" id="UP000176631"/>
    </source>
</evidence>
<proteinExistence type="inferred from homology"/>
<evidence type="ECO:0000256" key="1">
    <source>
        <dbReference type="ARBA" id="ARBA00010541"/>
    </source>
</evidence>
<organism evidence="6 7">
    <name type="scientific">Candidatus Woykebacteria bacterium RBG_13_40_15</name>
    <dbReference type="NCBI Taxonomy" id="1802593"/>
    <lineage>
        <taxon>Bacteria</taxon>
        <taxon>Candidatus Woykeibacteriota</taxon>
    </lineage>
</organism>
<keyword evidence="3" id="KW-0378">Hydrolase</keyword>
<evidence type="ECO:0000256" key="3">
    <source>
        <dbReference type="ARBA" id="ARBA00022801"/>
    </source>
</evidence>
<dbReference type="Gene3D" id="2.30.42.10">
    <property type="match status" value="1"/>
</dbReference>
<dbReference type="SMART" id="SM00228">
    <property type="entry name" value="PDZ"/>
    <property type="match status" value="1"/>
</dbReference>
<accession>A0A1G1W664</accession>
<dbReference type="Pfam" id="PF13365">
    <property type="entry name" value="Trypsin_2"/>
    <property type="match status" value="1"/>
</dbReference>
<gene>
    <name evidence="6" type="ORF">A2172_02095</name>
</gene>
<evidence type="ECO:0000256" key="2">
    <source>
        <dbReference type="ARBA" id="ARBA00022670"/>
    </source>
</evidence>
<dbReference type="InterPro" id="IPR001478">
    <property type="entry name" value="PDZ"/>
</dbReference>
<evidence type="ECO:0000313" key="6">
    <source>
        <dbReference type="EMBL" id="OGY23148.1"/>
    </source>
</evidence>